<evidence type="ECO:0000313" key="3">
    <source>
        <dbReference type="Proteomes" id="UP000093044"/>
    </source>
</evidence>
<proteinExistence type="predicted"/>
<evidence type="ECO:0000256" key="1">
    <source>
        <dbReference type="SAM" id="Phobius"/>
    </source>
</evidence>
<organism evidence="2 3">
    <name type="scientific">Cloacibacillus porcorum</name>
    <dbReference type="NCBI Taxonomy" id="1197717"/>
    <lineage>
        <taxon>Bacteria</taxon>
        <taxon>Thermotogati</taxon>
        <taxon>Synergistota</taxon>
        <taxon>Synergistia</taxon>
        <taxon>Synergistales</taxon>
        <taxon>Synergistaceae</taxon>
        <taxon>Cloacibacillus</taxon>
    </lineage>
</organism>
<name>A0A1B2I448_9BACT</name>
<dbReference type="RefSeq" id="WP_066744130.1">
    <property type="nucleotide sequence ID" value="NZ_JBJEWI010000016.1"/>
</dbReference>
<sequence>MEVKKPTGGKQGFVIVTVLIFGGVLMICASLAFQAATAMFEENNISTERLRIENATAQASALAEEWLRVNIKDIAKGDYFAISAEPVESPILDVPKGFFQIMTEEYPSYNFSCQTIDLHYTDKFTASADKLRIPRIPPVETPGGAIERAYIQKVTVTPAKNKNAAYTYTKSLRAIKDTSGDIRCIVVGITD</sequence>
<dbReference type="AlphaFoldDB" id="A0A1B2I448"/>
<dbReference type="Proteomes" id="UP000093044">
    <property type="component" value="Chromosome"/>
</dbReference>
<accession>A0A1B2I448</accession>
<feature type="transmembrane region" description="Helical" evidence="1">
    <location>
        <begin position="12"/>
        <end position="33"/>
    </location>
</feature>
<evidence type="ECO:0000313" key="2">
    <source>
        <dbReference type="EMBL" id="ANZ44717.1"/>
    </source>
</evidence>
<keyword evidence="1" id="KW-0812">Transmembrane</keyword>
<gene>
    <name evidence="2" type="ORF">BED41_06205</name>
</gene>
<keyword evidence="3" id="KW-1185">Reference proteome</keyword>
<evidence type="ECO:0008006" key="4">
    <source>
        <dbReference type="Google" id="ProtNLM"/>
    </source>
</evidence>
<reference evidence="2" key="1">
    <citation type="submission" date="2016-08" db="EMBL/GenBank/DDBJ databases">
        <title>Complete genome of Cloacibacillus porcorum.</title>
        <authorList>
            <person name="Looft T."/>
            <person name="Bayles D.O."/>
            <person name="Alt D.P."/>
        </authorList>
    </citation>
    <scope>NUCLEOTIDE SEQUENCE [LARGE SCALE GENOMIC DNA]</scope>
    <source>
        <strain evidence="2">CL-84</strain>
    </source>
</reference>
<protein>
    <recommendedName>
        <fullName evidence="4">Type 4 fimbrial biogenesis protein PilX N-terminal domain-containing protein</fullName>
    </recommendedName>
</protein>
<dbReference type="STRING" id="1197717.BED41_06205"/>
<keyword evidence="1" id="KW-1133">Transmembrane helix</keyword>
<keyword evidence="1" id="KW-0472">Membrane</keyword>
<dbReference type="KEGG" id="cpor:BED41_06205"/>
<dbReference type="EMBL" id="CP016757">
    <property type="protein sequence ID" value="ANZ44717.1"/>
    <property type="molecule type" value="Genomic_DNA"/>
</dbReference>